<dbReference type="GeneID" id="19956906"/>
<dbReference type="RefSeq" id="XP_008620600.1">
    <property type="nucleotide sequence ID" value="XM_008622378.1"/>
</dbReference>
<dbReference type="OMA" id="MPLDFRT"/>
<dbReference type="OrthoDB" id="73695at2759"/>
<dbReference type="STRING" id="1156394.T0PUT3"/>
<protein>
    <recommendedName>
        <fullName evidence="3">START domain-containing protein</fullName>
    </recommendedName>
</protein>
<dbReference type="VEuPathDB" id="FungiDB:SDRG_16179"/>
<accession>T0PUT3</accession>
<evidence type="ECO:0008006" key="3">
    <source>
        <dbReference type="Google" id="ProtNLM"/>
    </source>
</evidence>
<dbReference type="eggNOG" id="ENOG502SE2K">
    <property type="taxonomic scope" value="Eukaryota"/>
</dbReference>
<keyword evidence="2" id="KW-1185">Reference proteome</keyword>
<dbReference type="Proteomes" id="UP000030762">
    <property type="component" value="Unassembled WGS sequence"/>
</dbReference>
<evidence type="ECO:0000313" key="2">
    <source>
        <dbReference type="Proteomes" id="UP000030762"/>
    </source>
</evidence>
<dbReference type="AlphaFoldDB" id="T0PUT3"/>
<organism evidence="1 2">
    <name type="scientific">Saprolegnia diclina (strain VS20)</name>
    <dbReference type="NCBI Taxonomy" id="1156394"/>
    <lineage>
        <taxon>Eukaryota</taxon>
        <taxon>Sar</taxon>
        <taxon>Stramenopiles</taxon>
        <taxon>Oomycota</taxon>
        <taxon>Saprolegniomycetes</taxon>
        <taxon>Saprolegniales</taxon>
        <taxon>Saprolegniaceae</taxon>
        <taxon>Saprolegnia</taxon>
    </lineage>
</organism>
<dbReference type="EMBL" id="JH767248">
    <property type="protein sequence ID" value="EQC25961.1"/>
    <property type="molecule type" value="Genomic_DNA"/>
</dbReference>
<sequence length="367" mass="41829">MAALLDDDSDQLSAFLASTTDFGDGAKRAKGGYQRPKEELEYLRRKHDVLTQQLHALHAQQALVPVSSRWAVRAIEQTQLAQRSFLENKRLKEMVEGQLQMISSLQKMLLKHPSLSTFRPSTGLSILGIAHRREEVDALMAYHLERLESEWIRHRLYEALDDESPLNQLTVLEPSSTSPEIRLSYVGSQCMPLDFRTMGDVLWEHKLGDHHPISEILERYNDDLVYVREENELQNSDAPVLESRSIVQRIQQAQRVVMLWRSILEDRLYPHAPNRLVANRMGWVVIHPRSQNECILQTVVVMSTPIASSLMVQPAVGTLTELVLHTSEANRRKFGVGLHNAVAARVAALQDTVPPCLEHPATKRRRR</sequence>
<gene>
    <name evidence="1" type="ORF">SDRG_16179</name>
</gene>
<proteinExistence type="predicted"/>
<evidence type="ECO:0000313" key="1">
    <source>
        <dbReference type="EMBL" id="EQC25961.1"/>
    </source>
</evidence>
<name>T0PUT3_SAPDV</name>
<dbReference type="InParanoid" id="T0PUT3"/>
<reference evidence="1 2" key="1">
    <citation type="submission" date="2012-04" db="EMBL/GenBank/DDBJ databases">
        <title>The Genome Sequence of Saprolegnia declina VS20.</title>
        <authorList>
            <consortium name="The Broad Institute Genome Sequencing Platform"/>
            <person name="Russ C."/>
            <person name="Nusbaum C."/>
            <person name="Tyler B."/>
            <person name="van West P."/>
            <person name="Dieguez-Uribeondo J."/>
            <person name="de Bruijn I."/>
            <person name="Tripathy S."/>
            <person name="Jiang R."/>
            <person name="Young S.K."/>
            <person name="Zeng Q."/>
            <person name="Gargeya S."/>
            <person name="Fitzgerald M."/>
            <person name="Haas B."/>
            <person name="Abouelleil A."/>
            <person name="Alvarado L."/>
            <person name="Arachchi H.M."/>
            <person name="Berlin A."/>
            <person name="Chapman S.B."/>
            <person name="Goldberg J."/>
            <person name="Griggs A."/>
            <person name="Gujja S."/>
            <person name="Hansen M."/>
            <person name="Howarth C."/>
            <person name="Imamovic A."/>
            <person name="Larimer J."/>
            <person name="McCowen C."/>
            <person name="Montmayeur A."/>
            <person name="Murphy C."/>
            <person name="Neiman D."/>
            <person name="Pearson M."/>
            <person name="Priest M."/>
            <person name="Roberts A."/>
            <person name="Saif S."/>
            <person name="Shea T."/>
            <person name="Sisk P."/>
            <person name="Sykes S."/>
            <person name="Wortman J."/>
            <person name="Nusbaum C."/>
            <person name="Birren B."/>
        </authorList>
    </citation>
    <scope>NUCLEOTIDE SEQUENCE [LARGE SCALE GENOMIC DNA]</scope>
    <source>
        <strain evidence="1 2">VS20</strain>
    </source>
</reference>